<gene>
    <name evidence="2" type="ORF">Cgig2_024838</name>
</gene>
<keyword evidence="3" id="KW-1185">Reference proteome</keyword>
<organism evidence="2 3">
    <name type="scientific">Carnegiea gigantea</name>
    <dbReference type="NCBI Taxonomy" id="171969"/>
    <lineage>
        <taxon>Eukaryota</taxon>
        <taxon>Viridiplantae</taxon>
        <taxon>Streptophyta</taxon>
        <taxon>Embryophyta</taxon>
        <taxon>Tracheophyta</taxon>
        <taxon>Spermatophyta</taxon>
        <taxon>Magnoliopsida</taxon>
        <taxon>eudicotyledons</taxon>
        <taxon>Gunneridae</taxon>
        <taxon>Pentapetalae</taxon>
        <taxon>Caryophyllales</taxon>
        <taxon>Cactineae</taxon>
        <taxon>Cactaceae</taxon>
        <taxon>Cactoideae</taxon>
        <taxon>Echinocereeae</taxon>
        <taxon>Carnegiea</taxon>
    </lineage>
</organism>
<dbReference type="SUPFAM" id="SSF50729">
    <property type="entry name" value="PH domain-like"/>
    <property type="match status" value="1"/>
</dbReference>
<dbReference type="InterPro" id="IPR011993">
    <property type="entry name" value="PH-like_dom_sf"/>
</dbReference>
<protein>
    <recommendedName>
        <fullName evidence="4">PH domain-containing protein</fullName>
    </recommendedName>
</protein>
<dbReference type="Proteomes" id="UP001153076">
    <property type="component" value="Unassembled WGS sequence"/>
</dbReference>
<accession>A0A9Q1KC14</accession>
<name>A0A9Q1KC14_9CARY</name>
<keyword evidence="1" id="KW-0732">Signal</keyword>
<comment type="caution">
    <text evidence="2">The sequence shown here is derived from an EMBL/GenBank/DDBJ whole genome shotgun (WGS) entry which is preliminary data.</text>
</comment>
<evidence type="ECO:0000256" key="1">
    <source>
        <dbReference type="SAM" id="SignalP"/>
    </source>
</evidence>
<dbReference type="EMBL" id="JAKOGI010000169">
    <property type="protein sequence ID" value="KAJ8441326.1"/>
    <property type="molecule type" value="Genomic_DNA"/>
</dbReference>
<dbReference type="Gene3D" id="2.30.29.30">
    <property type="entry name" value="Pleckstrin-homology domain (PH domain)/Phosphotyrosine-binding domain (PTB)"/>
    <property type="match status" value="1"/>
</dbReference>
<sequence length="198" mass="22882">MALLCDVQLLLLQISLKENGTEKVETGIEKHDWRPKSTVRVLERRLGFYLRGKGCKACPLARGEGVSKFLQVVGFEPLPSRLAIFQRHPRPEKEYQSFSLIYNDRSLDLMCKDKDEAEVWFVGLKALIPNSGWHKCRNEPKERRTSTDGSNTQRPSSVCSRTLVTLYIIYTNYLEVLSFFNSRFDKEPRSSDLFFALK</sequence>
<evidence type="ECO:0000313" key="3">
    <source>
        <dbReference type="Proteomes" id="UP001153076"/>
    </source>
</evidence>
<reference evidence="2" key="1">
    <citation type="submission" date="2022-04" db="EMBL/GenBank/DDBJ databases">
        <title>Carnegiea gigantea Genome sequencing and assembly v2.</title>
        <authorList>
            <person name="Copetti D."/>
            <person name="Sanderson M.J."/>
            <person name="Burquez A."/>
            <person name="Wojciechowski M.F."/>
        </authorList>
    </citation>
    <scope>NUCLEOTIDE SEQUENCE</scope>
    <source>
        <strain evidence="2">SGP5-SGP5p</strain>
        <tissue evidence="2">Aerial part</tissue>
    </source>
</reference>
<proteinExistence type="predicted"/>
<dbReference type="OrthoDB" id="1632067at2759"/>
<evidence type="ECO:0000313" key="2">
    <source>
        <dbReference type="EMBL" id="KAJ8441326.1"/>
    </source>
</evidence>
<feature type="signal peptide" evidence="1">
    <location>
        <begin position="1"/>
        <end position="17"/>
    </location>
</feature>
<dbReference type="AlphaFoldDB" id="A0A9Q1KC14"/>
<evidence type="ECO:0008006" key="4">
    <source>
        <dbReference type="Google" id="ProtNLM"/>
    </source>
</evidence>
<feature type="chain" id="PRO_5040109810" description="PH domain-containing protein" evidence="1">
    <location>
        <begin position="18"/>
        <end position="198"/>
    </location>
</feature>